<dbReference type="Proteomes" id="UP000622552">
    <property type="component" value="Unassembled WGS sequence"/>
</dbReference>
<dbReference type="InterPro" id="IPR000182">
    <property type="entry name" value="GNAT_dom"/>
</dbReference>
<dbReference type="Pfam" id="PF00583">
    <property type="entry name" value="Acetyltransf_1"/>
    <property type="match status" value="1"/>
</dbReference>
<dbReference type="PROSITE" id="PS51186">
    <property type="entry name" value="GNAT"/>
    <property type="match status" value="1"/>
</dbReference>
<dbReference type="SUPFAM" id="SSF55729">
    <property type="entry name" value="Acyl-CoA N-acyltransferases (Nat)"/>
    <property type="match status" value="1"/>
</dbReference>
<dbReference type="InterPro" id="IPR016181">
    <property type="entry name" value="Acyl_CoA_acyltransferase"/>
</dbReference>
<dbReference type="AlphaFoldDB" id="A0A8J7GNQ5"/>
<proteinExistence type="predicted"/>
<feature type="domain" description="N-acetyltransferase" evidence="1">
    <location>
        <begin position="1"/>
        <end position="165"/>
    </location>
</feature>
<dbReference type="GO" id="GO:0016747">
    <property type="term" value="F:acyltransferase activity, transferring groups other than amino-acyl groups"/>
    <property type="evidence" value="ECO:0007669"/>
    <property type="project" value="InterPro"/>
</dbReference>
<comment type="caution">
    <text evidence="2">The sequence shown here is derived from an EMBL/GenBank/DDBJ whole genome shotgun (WGS) entry which is preliminary data.</text>
</comment>
<dbReference type="Gene3D" id="3.40.630.30">
    <property type="match status" value="1"/>
</dbReference>
<dbReference type="EMBL" id="JADOUF010000001">
    <property type="protein sequence ID" value="MBG6140378.1"/>
    <property type="molecule type" value="Genomic_DNA"/>
</dbReference>
<name>A0A8J7GNQ5_9ACTN</name>
<gene>
    <name evidence="2" type="ORF">IW245_006572</name>
</gene>
<keyword evidence="3" id="KW-1185">Reference proteome</keyword>
<accession>A0A8J7GNQ5</accession>
<dbReference type="RefSeq" id="WP_197006926.1">
    <property type="nucleotide sequence ID" value="NZ_BONS01000006.1"/>
</dbReference>
<evidence type="ECO:0000313" key="3">
    <source>
        <dbReference type="Proteomes" id="UP000622552"/>
    </source>
</evidence>
<reference evidence="2" key="1">
    <citation type="submission" date="2020-11" db="EMBL/GenBank/DDBJ databases">
        <title>Sequencing the genomes of 1000 actinobacteria strains.</title>
        <authorList>
            <person name="Klenk H.-P."/>
        </authorList>
    </citation>
    <scope>NUCLEOTIDE SEQUENCE</scope>
    <source>
        <strain evidence="2">DSM 45356</strain>
    </source>
</reference>
<evidence type="ECO:0000259" key="1">
    <source>
        <dbReference type="PROSITE" id="PS51186"/>
    </source>
</evidence>
<sequence>MRILAVSGRHPLLAEFHAEVLTPSFPPSELGPLDELEGAHVRLAVDDDGRVLGGAVGDWAPHLRVMLLGYLALRPGVRGGGIGGALLDDTLAAWRAECDPCLILAEVEDPEAHAGTVEEHGDPAARLRFYRRRGARALDIPYFQPALSPGTGRVSGLFLMALHAAPEFLAGSDAVLAAPVRSFMEGYFLETEGVIPTDPQATALWEALSGAHVTLH</sequence>
<evidence type="ECO:0000313" key="2">
    <source>
        <dbReference type="EMBL" id="MBG6140378.1"/>
    </source>
</evidence>
<organism evidence="2 3">
    <name type="scientific">Longispora fulva</name>
    <dbReference type="NCBI Taxonomy" id="619741"/>
    <lineage>
        <taxon>Bacteria</taxon>
        <taxon>Bacillati</taxon>
        <taxon>Actinomycetota</taxon>
        <taxon>Actinomycetes</taxon>
        <taxon>Micromonosporales</taxon>
        <taxon>Micromonosporaceae</taxon>
        <taxon>Longispora</taxon>
    </lineage>
</organism>
<protein>
    <submittedName>
        <fullName evidence="2">GNAT superfamily N-acetyltransferase</fullName>
    </submittedName>
</protein>